<dbReference type="PRINTS" id="PR00326">
    <property type="entry name" value="GTP1OBG"/>
</dbReference>
<sequence length="364" mass="39791">MGFRCGIVGLPNVGKSTIFNALTAAGIESANYPFCTIEPNVGMVAVPDERLDKLAAMAKTRNKVNAQMEFVDIAGLVSGASQGEGLGNQFLGHIRQVDAIAHVVRCFADDNIVHVSGKIDPLQDREIINTELILADLETVRRRQQKTASQAKSGDKLFREQLTVLLAMEKHLDQGLPARTLELDDNGRALLREMFLLSAKPVLYVANVPEEQINTGNPWVEELTRAAAAEQASVVMISGAIEEELSGLEPEERQAFLADMELSEPGLNRLIRTGYQLLGLITFFTVGEKETRAWTIPGGTKAPQAAGVIHSDFERGFIRAEVVSCDDLLACGSEPKAKEKGLLRLEGKEYVVRDGDCINFRFNV</sequence>
<dbReference type="PANTHER" id="PTHR23305">
    <property type="entry name" value="OBG GTPASE FAMILY"/>
    <property type="match status" value="1"/>
</dbReference>
<evidence type="ECO:0000256" key="3">
    <source>
        <dbReference type="ARBA" id="ARBA00022741"/>
    </source>
</evidence>
<evidence type="ECO:0000313" key="9">
    <source>
        <dbReference type="EMBL" id="HET97792.1"/>
    </source>
</evidence>
<keyword evidence="2" id="KW-0479">Metal-binding</keyword>
<dbReference type="InterPro" id="IPR012676">
    <property type="entry name" value="TGS-like"/>
</dbReference>
<proteinExistence type="inferred from homology"/>
<dbReference type="HAMAP" id="MF_00944">
    <property type="entry name" value="YchF_OLA1_ATPase"/>
    <property type="match status" value="1"/>
</dbReference>
<accession>A0A7C2XM91</accession>
<keyword evidence="4 6" id="KW-0067">ATP-binding</keyword>
<dbReference type="InterPro" id="IPR031167">
    <property type="entry name" value="G_OBG"/>
</dbReference>
<feature type="domain" description="OBG-type G" evidence="7">
    <location>
        <begin position="3"/>
        <end position="257"/>
    </location>
</feature>
<dbReference type="PROSITE" id="PS51710">
    <property type="entry name" value="G_OBG"/>
    <property type="match status" value="1"/>
</dbReference>
<evidence type="ECO:0000256" key="5">
    <source>
        <dbReference type="ARBA" id="ARBA00022842"/>
    </source>
</evidence>
<comment type="cofactor">
    <cofactor evidence="1">
        <name>Mg(2+)</name>
        <dbReference type="ChEBI" id="CHEBI:18420"/>
    </cofactor>
</comment>
<dbReference type="CDD" id="cd04867">
    <property type="entry name" value="TGS_YchF_OLA1"/>
    <property type="match status" value="1"/>
</dbReference>
<evidence type="ECO:0000259" key="7">
    <source>
        <dbReference type="PROSITE" id="PS51710"/>
    </source>
</evidence>
<gene>
    <name evidence="6 9" type="primary">ychF</name>
    <name evidence="9" type="ORF">ENN98_03705</name>
</gene>
<dbReference type="Pfam" id="PF06071">
    <property type="entry name" value="YchF-GTPase_C"/>
    <property type="match status" value="1"/>
</dbReference>
<name>A0A7C2XM91_9BACT</name>
<dbReference type="CDD" id="cd01900">
    <property type="entry name" value="YchF"/>
    <property type="match status" value="1"/>
</dbReference>
<dbReference type="AlphaFoldDB" id="A0A7C2XM91"/>
<reference evidence="9" key="1">
    <citation type="journal article" date="2020" name="mSystems">
        <title>Genome- and Community-Level Interaction Insights into Carbon Utilization and Element Cycling Functions of Hydrothermarchaeota in Hydrothermal Sediment.</title>
        <authorList>
            <person name="Zhou Z."/>
            <person name="Liu Y."/>
            <person name="Xu W."/>
            <person name="Pan J."/>
            <person name="Luo Z.H."/>
            <person name="Li M."/>
        </authorList>
    </citation>
    <scope>NUCLEOTIDE SEQUENCE [LARGE SCALE GENOMIC DNA]</scope>
    <source>
        <strain evidence="9">SpSt-1224</strain>
    </source>
</reference>
<dbReference type="GO" id="GO:0005524">
    <property type="term" value="F:ATP binding"/>
    <property type="evidence" value="ECO:0007669"/>
    <property type="project" value="UniProtKB-UniRule"/>
</dbReference>
<feature type="binding site" evidence="6">
    <location>
        <begin position="12"/>
        <end position="17"/>
    </location>
    <ligand>
        <name>ATP</name>
        <dbReference type="ChEBI" id="CHEBI:30616"/>
    </ligand>
</feature>
<dbReference type="GO" id="GO:0046872">
    <property type="term" value="F:metal ion binding"/>
    <property type="evidence" value="ECO:0007669"/>
    <property type="project" value="UniProtKB-KW"/>
</dbReference>
<dbReference type="PANTHER" id="PTHR23305:SF18">
    <property type="entry name" value="OBG-TYPE G DOMAIN-CONTAINING PROTEIN"/>
    <property type="match status" value="1"/>
</dbReference>
<dbReference type="InterPro" id="IPR041706">
    <property type="entry name" value="YchF_N"/>
</dbReference>
<evidence type="ECO:0000259" key="8">
    <source>
        <dbReference type="PROSITE" id="PS51880"/>
    </source>
</evidence>
<keyword evidence="5" id="KW-0460">Magnesium</keyword>
<comment type="function">
    <text evidence="6">ATPase that binds to both the 70S ribosome and the 50S ribosomal subunit in a nucleotide-independent manner.</text>
</comment>
<dbReference type="InterPro" id="IPR013029">
    <property type="entry name" value="YchF_C"/>
</dbReference>
<dbReference type="InterPro" id="IPR004396">
    <property type="entry name" value="ATPase_YchF/OLA1"/>
</dbReference>
<dbReference type="InterPro" id="IPR027417">
    <property type="entry name" value="P-loop_NTPase"/>
</dbReference>
<dbReference type="SUPFAM" id="SSF81271">
    <property type="entry name" value="TGS-like"/>
    <property type="match status" value="1"/>
</dbReference>
<comment type="similarity">
    <text evidence="6">Belongs to the TRAFAC class OBG-HflX-like GTPase superfamily. OBG GTPase family. YchF/OLA1 subfamily.</text>
</comment>
<dbReference type="FunFam" id="1.10.150.300:FF:000001">
    <property type="entry name" value="Ribosome-binding ATPase YchF"/>
    <property type="match status" value="1"/>
</dbReference>
<dbReference type="GO" id="GO:0016887">
    <property type="term" value="F:ATP hydrolysis activity"/>
    <property type="evidence" value="ECO:0007669"/>
    <property type="project" value="UniProtKB-UniRule"/>
</dbReference>
<dbReference type="Gene3D" id="3.10.20.30">
    <property type="match status" value="1"/>
</dbReference>
<dbReference type="InterPro" id="IPR023192">
    <property type="entry name" value="TGS-like_dom_sf"/>
</dbReference>
<dbReference type="InterPro" id="IPR006073">
    <property type="entry name" value="GTP-bd"/>
</dbReference>
<dbReference type="InterPro" id="IPR012675">
    <property type="entry name" value="Beta-grasp_dom_sf"/>
</dbReference>
<dbReference type="GO" id="GO:0005737">
    <property type="term" value="C:cytoplasm"/>
    <property type="evidence" value="ECO:0007669"/>
    <property type="project" value="TreeGrafter"/>
</dbReference>
<dbReference type="PIRSF" id="PIRSF006641">
    <property type="entry name" value="CHP00092"/>
    <property type="match status" value="1"/>
</dbReference>
<evidence type="ECO:0000256" key="6">
    <source>
        <dbReference type="HAMAP-Rule" id="MF_00944"/>
    </source>
</evidence>
<evidence type="ECO:0000256" key="2">
    <source>
        <dbReference type="ARBA" id="ARBA00022723"/>
    </source>
</evidence>
<dbReference type="GO" id="GO:0005525">
    <property type="term" value="F:GTP binding"/>
    <property type="evidence" value="ECO:0007669"/>
    <property type="project" value="InterPro"/>
</dbReference>
<evidence type="ECO:0000256" key="1">
    <source>
        <dbReference type="ARBA" id="ARBA00001946"/>
    </source>
</evidence>
<dbReference type="InterPro" id="IPR004095">
    <property type="entry name" value="TGS"/>
</dbReference>
<dbReference type="GO" id="GO:0043023">
    <property type="term" value="F:ribosomal large subunit binding"/>
    <property type="evidence" value="ECO:0007669"/>
    <property type="project" value="UniProtKB-UniRule"/>
</dbReference>
<dbReference type="Proteomes" id="UP000885986">
    <property type="component" value="Unassembled WGS sequence"/>
</dbReference>
<evidence type="ECO:0000256" key="4">
    <source>
        <dbReference type="ARBA" id="ARBA00022840"/>
    </source>
</evidence>
<dbReference type="Gene3D" id="1.10.150.300">
    <property type="entry name" value="TGS-like domain"/>
    <property type="match status" value="1"/>
</dbReference>
<keyword evidence="3 6" id="KW-0547">Nucleotide-binding</keyword>
<dbReference type="EMBL" id="DSDS01000085">
    <property type="protein sequence ID" value="HET97792.1"/>
    <property type="molecule type" value="Genomic_DNA"/>
</dbReference>
<feature type="domain" description="TGS" evidence="8">
    <location>
        <begin position="279"/>
        <end position="362"/>
    </location>
</feature>
<dbReference type="FunFam" id="3.10.20.30:FF:000001">
    <property type="entry name" value="Ribosome-binding ATPase YchF"/>
    <property type="match status" value="1"/>
</dbReference>
<comment type="caution">
    <text evidence="9">The sequence shown here is derived from an EMBL/GenBank/DDBJ whole genome shotgun (WGS) entry which is preliminary data.</text>
</comment>
<dbReference type="NCBIfam" id="TIGR00092">
    <property type="entry name" value="redox-regulated ATPase YchF"/>
    <property type="match status" value="1"/>
</dbReference>
<organism evidence="9">
    <name type="scientific">Desulfurivibrio alkaliphilus</name>
    <dbReference type="NCBI Taxonomy" id="427923"/>
    <lineage>
        <taxon>Bacteria</taxon>
        <taxon>Pseudomonadati</taxon>
        <taxon>Thermodesulfobacteriota</taxon>
        <taxon>Desulfobulbia</taxon>
        <taxon>Desulfobulbales</taxon>
        <taxon>Desulfobulbaceae</taxon>
        <taxon>Desulfurivibrio</taxon>
    </lineage>
</organism>
<dbReference type="Gene3D" id="3.40.50.300">
    <property type="entry name" value="P-loop containing nucleotide triphosphate hydrolases"/>
    <property type="match status" value="1"/>
</dbReference>
<protein>
    <recommendedName>
        <fullName evidence="6">Ribosome-binding ATPase YchF</fullName>
    </recommendedName>
</protein>
<dbReference type="Pfam" id="PF01926">
    <property type="entry name" value="MMR_HSR1"/>
    <property type="match status" value="1"/>
</dbReference>
<dbReference type="SUPFAM" id="SSF52540">
    <property type="entry name" value="P-loop containing nucleoside triphosphate hydrolases"/>
    <property type="match status" value="1"/>
</dbReference>
<dbReference type="PROSITE" id="PS51880">
    <property type="entry name" value="TGS"/>
    <property type="match status" value="1"/>
</dbReference>